<gene>
    <name evidence="15" type="ORF">ILUMI_02530</name>
</gene>
<keyword evidence="4" id="KW-0489">Methyltransferase</keyword>
<dbReference type="AlphaFoldDB" id="A0A8K0D5S4"/>
<evidence type="ECO:0000313" key="15">
    <source>
        <dbReference type="EMBL" id="KAF2899754.1"/>
    </source>
</evidence>
<keyword evidence="10" id="KW-0496">Mitochondrion</keyword>
<protein>
    <recommendedName>
        <fullName evidence="2">Dimethyladenosine transferase 2, mitochondrial</fullName>
    </recommendedName>
    <alternativeName>
        <fullName evidence="12">Mitochondrial 12S rRNA dimethylase 2</fullName>
    </alternativeName>
    <alternativeName>
        <fullName evidence="13">Mitochondrial transcription factor B2</fullName>
    </alternativeName>
    <alternativeName>
        <fullName evidence="14">S-adenosylmethionine-6-N', N'-adenosyl(rRNA) dimethyltransferase 2</fullName>
    </alternativeName>
</protein>
<sequence length="433" mass="50853">MLLKLNQVFLKRYLNVLRISYSTNYEDILFADEIAEPKEKTSFKKQNRPRSQKIINYFANKPHFDEVVKLIPPEYFVSKRRLALQHLHLADKDIAKDVTSHVLPFVLRNKEQIICETNAGLGLISAELLQNNIETVRMYETCPDFRNLIKDLYASYLDRIELFVKDIYSLSMLAYIDKYDNQGRVEQLLQGVPRRSWKDDPVMTIIGPMANLKFIDYLMKMLALQQGIACLGRIQIFALMKPLDYFKCTATTGMSLRIYQVLSILFQLFFDCKLIEKYPRKSFLPWETKPSSVSPKMFEYIQEDMDYIYLVQINFKQTLPVKAEHLLYLYYFVKQGFRRGRTLVIPTLETWLPDIGTKLIVSRTKYKSKSYSNMNIYTQFCQLTPTQILHLFLEMTDHPEFQDSPFVALIESSLIKTETIESDLVSNKNIRSK</sequence>
<keyword evidence="7" id="KW-0694">RNA-binding</keyword>
<dbReference type="SUPFAM" id="SSF53335">
    <property type="entry name" value="S-adenosyl-L-methionine-dependent methyltransferases"/>
    <property type="match status" value="1"/>
</dbReference>
<evidence type="ECO:0000256" key="9">
    <source>
        <dbReference type="ARBA" id="ARBA00023015"/>
    </source>
</evidence>
<dbReference type="InterPro" id="IPR001737">
    <property type="entry name" value="KsgA/Erm"/>
</dbReference>
<dbReference type="PIRSF" id="PIRSF027833">
    <property type="entry name" value="MtTFB2"/>
    <property type="match status" value="1"/>
</dbReference>
<evidence type="ECO:0000256" key="10">
    <source>
        <dbReference type="ARBA" id="ARBA00023128"/>
    </source>
</evidence>
<organism evidence="15 16">
    <name type="scientific">Ignelater luminosus</name>
    <name type="common">Cucubano</name>
    <name type="synonym">Pyrophorus luminosus</name>
    <dbReference type="NCBI Taxonomy" id="2038154"/>
    <lineage>
        <taxon>Eukaryota</taxon>
        <taxon>Metazoa</taxon>
        <taxon>Ecdysozoa</taxon>
        <taxon>Arthropoda</taxon>
        <taxon>Hexapoda</taxon>
        <taxon>Insecta</taxon>
        <taxon>Pterygota</taxon>
        <taxon>Neoptera</taxon>
        <taxon>Endopterygota</taxon>
        <taxon>Coleoptera</taxon>
        <taxon>Polyphaga</taxon>
        <taxon>Elateriformia</taxon>
        <taxon>Elateroidea</taxon>
        <taxon>Elateridae</taxon>
        <taxon>Agrypninae</taxon>
        <taxon>Pyrophorini</taxon>
        <taxon>Ignelater</taxon>
    </lineage>
</organism>
<comment type="caution">
    <text evidence="15">The sequence shown here is derived from an EMBL/GenBank/DDBJ whole genome shotgun (WGS) entry which is preliminary data.</text>
</comment>
<dbReference type="EMBL" id="VTPC01002653">
    <property type="protein sequence ID" value="KAF2899754.1"/>
    <property type="molecule type" value="Genomic_DNA"/>
</dbReference>
<dbReference type="Proteomes" id="UP000801492">
    <property type="component" value="Unassembled WGS sequence"/>
</dbReference>
<keyword evidence="6" id="KW-0949">S-adenosyl-L-methionine</keyword>
<evidence type="ECO:0000256" key="14">
    <source>
        <dbReference type="ARBA" id="ARBA00032796"/>
    </source>
</evidence>
<keyword evidence="5" id="KW-0808">Transferase</keyword>
<evidence type="ECO:0000256" key="6">
    <source>
        <dbReference type="ARBA" id="ARBA00022691"/>
    </source>
</evidence>
<keyword evidence="9" id="KW-0805">Transcription regulation</keyword>
<evidence type="ECO:0000256" key="3">
    <source>
        <dbReference type="ARBA" id="ARBA00022552"/>
    </source>
</evidence>
<evidence type="ECO:0000256" key="5">
    <source>
        <dbReference type="ARBA" id="ARBA00022679"/>
    </source>
</evidence>
<accession>A0A8K0D5S4</accession>
<evidence type="ECO:0000256" key="4">
    <source>
        <dbReference type="ARBA" id="ARBA00022603"/>
    </source>
</evidence>
<keyword evidence="3" id="KW-0698">rRNA processing</keyword>
<dbReference type="GO" id="GO:0005759">
    <property type="term" value="C:mitochondrial matrix"/>
    <property type="evidence" value="ECO:0007669"/>
    <property type="project" value="TreeGrafter"/>
</dbReference>
<evidence type="ECO:0000256" key="1">
    <source>
        <dbReference type="ARBA" id="ARBA00004173"/>
    </source>
</evidence>
<keyword evidence="11" id="KW-0804">Transcription</keyword>
<dbReference type="Gene3D" id="3.40.50.150">
    <property type="entry name" value="Vaccinia Virus protein VP39"/>
    <property type="match status" value="1"/>
</dbReference>
<dbReference type="PANTHER" id="PTHR11727">
    <property type="entry name" value="DIMETHYLADENOSINE TRANSFERASE"/>
    <property type="match status" value="1"/>
</dbReference>
<dbReference type="PANTHER" id="PTHR11727:SF13">
    <property type="entry name" value="DIMETHYLADENOSINE TRANSFERASE 2, MITOCHONDRIAL"/>
    <property type="match status" value="1"/>
</dbReference>
<evidence type="ECO:0000256" key="2">
    <source>
        <dbReference type="ARBA" id="ARBA00018369"/>
    </source>
</evidence>
<dbReference type="InterPro" id="IPR029063">
    <property type="entry name" value="SAM-dependent_MTases_sf"/>
</dbReference>
<evidence type="ECO:0000256" key="8">
    <source>
        <dbReference type="ARBA" id="ARBA00022946"/>
    </source>
</evidence>
<dbReference type="GO" id="GO:0003723">
    <property type="term" value="F:RNA binding"/>
    <property type="evidence" value="ECO:0007669"/>
    <property type="project" value="UniProtKB-KW"/>
</dbReference>
<comment type="subcellular location">
    <subcellularLocation>
        <location evidence="1">Mitochondrion</location>
    </subcellularLocation>
</comment>
<keyword evidence="8" id="KW-0809">Transit peptide</keyword>
<proteinExistence type="predicted"/>
<reference evidence="15" key="1">
    <citation type="submission" date="2019-08" db="EMBL/GenBank/DDBJ databases">
        <title>The genome of the North American firefly Photinus pyralis.</title>
        <authorList>
            <consortium name="Photinus pyralis genome working group"/>
            <person name="Fallon T.R."/>
            <person name="Sander Lower S.E."/>
            <person name="Weng J.-K."/>
        </authorList>
    </citation>
    <scope>NUCLEOTIDE SEQUENCE</scope>
    <source>
        <strain evidence="15">TRF0915ILg1</strain>
        <tissue evidence="15">Whole body</tissue>
    </source>
</reference>
<dbReference type="GO" id="GO:0000179">
    <property type="term" value="F:rRNA (adenine-N6,N6-)-dimethyltransferase activity"/>
    <property type="evidence" value="ECO:0007669"/>
    <property type="project" value="TreeGrafter"/>
</dbReference>
<evidence type="ECO:0000256" key="12">
    <source>
        <dbReference type="ARBA" id="ARBA00029708"/>
    </source>
</evidence>
<evidence type="ECO:0000256" key="7">
    <source>
        <dbReference type="ARBA" id="ARBA00022884"/>
    </source>
</evidence>
<dbReference type="GO" id="GO:0034246">
    <property type="term" value="F:mitochondrial transcription factor activity"/>
    <property type="evidence" value="ECO:0007669"/>
    <property type="project" value="TreeGrafter"/>
</dbReference>
<name>A0A8K0D5S4_IGNLU</name>
<keyword evidence="16" id="KW-1185">Reference proteome</keyword>
<evidence type="ECO:0000256" key="11">
    <source>
        <dbReference type="ARBA" id="ARBA00023163"/>
    </source>
</evidence>
<evidence type="ECO:0000313" key="16">
    <source>
        <dbReference type="Proteomes" id="UP000801492"/>
    </source>
</evidence>
<evidence type="ECO:0000256" key="13">
    <source>
        <dbReference type="ARBA" id="ARBA00031609"/>
    </source>
</evidence>
<dbReference type="GO" id="GO:0006391">
    <property type="term" value="P:transcription initiation at mitochondrial promoter"/>
    <property type="evidence" value="ECO:0007669"/>
    <property type="project" value="TreeGrafter"/>
</dbReference>
<dbReference type="OrthoDB" id="9895503at2759"/>